<sequence length="232" mass="24641">MRGLKHGLLLALICALSLPAGAAKVVASKTKEAAAKPAPVERSAYEQAVQAVREGRIAEAVPALHRQLTATPGHINARMLLATLLVDGGKLDEAETVLEPATDLASLKVLARLQAMRGNPAMALASLKRGELEGAMQGEYLAFAALLAQEAGLHDEALAYFERALQLPDAKPQLWLAVAVSQQALGAPDRASGSIRRALKSPQLSPDSRREGERMLRDLTARAEIRAREAAP</sequence>
<dbReference type="Pfam" id="PF13181">
    <property type="entry name" value="TPR_8"/>
    <property type="match status" value="1"/>
</dbReference>
<evidence type="ECO:0000313" key="3">
    <source>
        <dbReference type="EMBL" id="GAA5171118.1"/>
    </source>
</evidence>
<dbReference type="Pfam" id="PF14559">
    <property type="entry name" value="TPR_19"/>
    <property type="match status" value="1"/>
</dbReference>
<comment type="caution">
    <text evidence="3">The sequence shown here is derived from an EMBL/GenBank/DDBJ whole genome shotgun (WGS) entry which is preliminary data.</text>
</comment>
<accession>A0ABP9R3P7</accession>
<feature type="chain" id="PRO_5047477564" description="Tetratricopeptide repeat protein" evidence="2">
    <location>
        <begin position="23"/>
        <end position="232"/>
    </location>
</feature>
<reference evidence="4" key="1">
    <citation type="journal article" date="2019" name="Int. J. Syst. Evol. Microbiol.">
        <title>The Global Catalogue of Microorganisms (GCM) 10K type strain sequencing project: providing services to taxonomists for standard genome sequencing and annotation.</title>
        <authorList>
            <consortium name="The Broad Institute Genomics Platform"/>
            <consortium name="The Broad Institute Genome Sequencing Center for Infectious Disease"/>
            <person name="Wu L."/>
            <person name="Ma J."/>
        </authorList>
    </citation>
    <scope>NUCLEOTIDE SEQUENCE [LARGE SCALE GENOMIC DNA]</scope>
    <source>
        <strain evidence="4">JCM 18715</strain>
    </source>
</reference>
<evidence type="ECO:0000256" key="2">
    <source>
        <dbReference type="SAM" id="SignalP"/>
    </source>
</evidence>
<feature type="region of interest" description="Disordered" evidence="1">
    <location>
        <begin position="191"/>
        <end position="213"/>
    </location>
</feature>
<dbReference type="EMBL" id="BAABLD010000017">
    <property type="protein sequence ID" value="GAA5171118.1"/>
    <property type="molecule type" value="Genomic_DNA"/>
</dbReference>
<name>A0ABP9R3P7_9RHOO</name>
<evidence type="ECO:0008006" key="5">
    <source>
        <dbReference type="Google" id="ProtNLM"/>
    </source>
</evidence>
<keyword evidence="4" id="KW-1185">Reference proteome</keyword>
<dbReference type="RefSeq" id="WP_345534872.1">
    <property type="nucleotide sequence ID" value="NZ_BAABLD010000017.1"/>
</dbReference>
<dbReference type="InterPro" id="IPR019734">
    <property type="entry name" value="TPR_rpt"/>
</dbReference>
<feature type="signal peptide" evidence="2">
    <location>
        <begin position="1"/>
        <end position="22"/>
    </location>
</feature>
<evidence type="ECO:0000256" key="1">
    <source>
        <dbReference type="SAM" id="MobiDB-lite"/>
    </source>
</evidence>
<dbReference type="Proteomes" id="UP001500547">
    <property type="component" value="Unassembled WGS sequence"/>
</dbReference>
<dbReference type="SUPFAM" id="SSF48452">
    <property type="entry name" value="TPR-like"/>
    <property type="match status" value="1"/>
</dbReference>
<evidence type="ECO:0000313" key="4">
    <source>
        <dbReference type="Proteomes" id="UP001500547"/>
    </source>
</evidence>
<proteinExistence type="predicted"/>
<dbReference type="Gene3D" id="1.25.40.10">
    <property type="entry name" value="Tetratricopeptide repeat domain"/>
    <property type="match status" value="2"/>
</dbReference>
<keyword evidence="2" id="KW-0732">Signal</keyword>
<protein>
    <recommendedName>
        <fullName evidence="5">Tetratricopeptide repeat protein</fullName>
    </recommendedName>
</protein>
<organism evidence="3 4">
    <name type="scientific">Viridibacterium curvum</name>
    <dbReference type="NCBI Taxonomy" id="1101404"/>
    <lineage>
        <taxon>Bacteria</taxon>
        <taxon>Pseudomonadati</taxon>
        <taxon>Pseudomonadota</taxon>
        <taxon>Betaproteobacteria</taxon>
        <taxon>Rhodocyclales</taxon>
        <taxon>Rhodocyclaceae</taxon>
        <taxon>Viridibacterium</taxon>
    </lineage>
</organism>
<dbReference type="InterPro" id="IPR011990">
    <property type="entry name" value="TPR-like_helical_dom_sf"/>
</dbReference>
<gene>
    <name evidence="3" type="ORF">GCM10025770_35220</name>
</gene>